<dbReference type="EMBL" id="BMOD01000002">
    <property type="protein sequence ID" value="GGJ22443.1"/>
    <property type="molecule type" value="Genomic_DNA"/>
</dbReference>
<reference evidence="2" key="1">
    <citation type="journal article" date="2019" name="Int. J. Syst. Evol. Microbiol.">
        <title>The Global Catalogue of Microorganisms (GCM) 10K type strain sequencing project: providing services to taxonomists for standard genome sequencing and annotation.</title>
        <authorList>
            <consortium name="The Broad Institute Genomics Platform"/>
            <consortium name="The Broad Institute Genome Sequencing Center for Infectious Disease"/>
            <person name="Wu L."/>
            <person name="Ma J."/>
        </authorList>
    </citation>
    <scope>NUCLEOTIDE SEQUENCE [LARGE SCALE GENOMIC DNA]</scope>
    <source>
        <strain evidence="2">JCM 14370</strain>
    </source>
</reference>
<dbReference type="RefSeq" id="WP_188999688.1">
    <property type="nucleotide sequence ID" value="NZ_BMOD01000002.1"/>
</dbReference>
<gene>
    <name evidence="1" type="ORF">GCM10008938_05900</name>
</gene>
<dbReference type="Proteomes" id="UP000632222">
    <property type="component" value="Unassembled WGS sequence"/>
</dbReference>
<sequence length="217" mass="25119">MSSPEFHEVPEPETLLQKACIVLEALLTAGYTREIRRQQDDISENVFLKYRHEGLTLLLEFADYRWRLEGVSVLVSLEDPEGNSYGLDDLQAAHPTTEQRDLWDWLEDLAHTHLQKDPGQLLSLVKQHHAVKLLHWQQEQEQDLQRYRKLALQIEEHPEGNIFLLPNTPEALGEDFWRFFPDHPTAVRQPYVWLVVCGLGELIASDHQSALDVLKGT</sequence>
<organism evidence="1 2">
    <name type="scientific">Deinococcus roseus</name>
    <dbReference type="NCBI Taxonomy" id="392414"/>
    <lineage>
        <taxon>Bacteria</taxon>
        <taxon>Thermotogati</taxon>
        <taxon>Deinococcota</taxon>
        <taxon>Deinococci</taxon>
        <taxon>Deinococcales</taxon>
        <taxon>Deinococcaceae</taxon>
        <taxon>Deinococcus</taxon>
    </lineage>
</organism>
<accession>A0ABQ2CVZ8</accession>
<evidence type="ECO:0000313" key="2">
    <source>
        <dbReference type="Proteomes" id="UP000632222"/>
    </source>
</evidence>
<comment type="caution">
    <text evidence="1">The sequence shown here is derived from an EMBL/GenBank/DDBJ whole genome shotgun (WGS) entry which is preliminary data.</text>
</comment>
<proteinExistence type="predicted"/>
<evidence type="ECO:0000313" key="1">
    <source>
        <dbReference type="EMBL" id="GGJ22443.1"/>
    </source>
</evidence>
<keyword evidence="2" id="KW-1185">Reference proteome</keyword>
<name>A0ABQ2CVZ8_9DEIO</name>
<protein>
    <submittedName>
        <fullName evidence="1">Uncharacterized protein</fullName>
    </submittedName>
</protein>